<dbReference type="InterPro" id="IPR000198">
    <property type="entry name" value="RhoGAP_dom"/>
</dbReference>
<keyword evidence="7" id="KW-0770">Synapse</keyword>
<dbReference type="GO" id="GO:0055037">
    <property type="term" value="C:recycling endosome"/>
    <property type="evidence" value="ECO:0007669"/>
    <property type="project" value="UniProtKB-SubCell"/>
</dbReference>
<dbReference type="SUPFAM" id="SSF103657">
    <property type="entry name" value="BAR/IMD domain-like"/>
    <property type="match status" value="1"/>
</dbReference>
<feature type="compositionally biased region" description="Basic and acidic residues" evidence="15">
    <location>
        <begin position="512"/>
        <end position="523"/>
    </location>
</feature>
<evidence type="ECO:0000256" key="12">
    <source>
        <dbReference type="ARBA" id="ARBA00070278"/>
    </source>
</evidence>
<evidence type="ECO:0000259" key="17">
    <source>
        <dbReference type="PROSITE" id="PS51021"/>
    </source>
</evidence>
<name>A0A8C2A0Q3_CYPCA</name>
<comment type="subcellular location">
    <subcellularLocation>
        <location evidence="2">Cell projection</location>
        <location evidence="2">Dendrite</location>
    </subcellularLocation>
    <subcellularLocation>
        <location evidence="3">Cell projection</location>
        <location evidence="3">Dendritic spine</location>
    </subcellularLocation>
    <subcellularLocation>
        <location evidence="9">Presynapse</location>
    </subcellularLocation>
    <subcellularLocation>
        <location evidence="1">Recycling endosome</location>
    </subcellularLocation>
</comment>
<keyword evidence="6" id="KW-0967">Endosome</keyword>
<evidence type="ECO:0000256" key="1">
    <source>
        <dbReference type="ARBA" id="ARBA00004172"/>
    </source>
</evidence>
<dbReference type="GO" id="GO:0035021">
    <property type="term" value="P:negative regulation of Rac protein signal transduction"/>
    <property type="evidence" value="ECO:0007669"/>
    <property type="project" value="TreeGrafter"/>
</dbReference>
<organism evidence="18 19">
    <name type="scientific">Cyprinus carpio</name>
    <name type="common">Common carp</name>
    <dbReference type="NCBI Taxonomy" id="7962"/>
    <lineage>
        <taxon>Eukaryota</taxon>
        <taxon>Metazoa</taxon>
        <taxon>Chordata</taxon>
        <taxon>Craniata</taxon>
        <taxon>Vertebrata</taxon>
        <taxon>Euteleostomi</taxon>
        <taxon>Actinopterygii</taxon>
        <taxon>Neopterygii</taxon>
        <taxon>Teleostei</taxon>
        <taxon>Ostariophysi</taxon>
        <taxon>Cypriniformes</taxon>
        <taxon>Cyprinidae</taxon>
        <taxon>Cyprininae</taxon>
        <taxon>Cyprinus</taxon>
    </lineage>
</organism>
<dbReference type="SMART" id="SM00721">
    <property type="entry name" value="BAR"/>
    <property type="match status" value="1"/>
</dbReference>
<dbReference type="InterPro" id="IPR008936">
    <property type="entry name" value="Rho_GTPase_activation_prot"/>
</dbReference>
<reference evidence="18" key="1">
    <citation type="submission" date="2025-08" db="UniProtKB">
        <authorList>
            <consortium name="Ensembl"/>
        </authorList>
    </citation>
    <scope>IDENTIFICATION</scope>
</reference>
<comment type="function">
    <text evidence="10">GTPase-activating protein (GAP) that stimulates the GTPase activity of Rho-type GTPases. Thereby, controls Rho-type GTPases cycling between their active GTP-bound and inactive GDP-bound states. Acts as a GAP at least for CDC42 and RAC1. In neurons, is involved in dendritic spine formation and synaptic plasticity in a specific RAC1-GAP activity. Limits the initiation of exploratory dendritic filopodia. Recruited to actin-patches that seed filopodia, binds specifically to plasma membrane sections that are deformed inward by acto-myosin mediated contractile forces. Acts through GAP activity on RAC1 to reduce actin polymerization necessary for filopodia formation. In association with SHANK3, promotes GRIA1 exocytosis from recycling endosomes and spine morphological changes associated to long-term potentiation.</text>
</comment>
<dbReference type="CDD" id="cd07619">
    <property type="entry name" value="BAR_Rich2"/>
    <property type="match status" value="1"/>
</dbReference>
<evidence type="ECO:0000256" key="2">
    <source>
        <dbReference type="ARBA" id="ARBA00004279"/>
    </source>
</evidence>
<evidence type="ECO:0000256" key="15">
    <source>
        <dbReference type="SAM" id="MobiDB-lite"/>
    </source>
</evidence>
<dbReference type="GO" id="GO:0005096">
    <property type="term" value="F:GTPase activator activity"/>
    <property type="evidence" value="ECO:0007669"/>
    <property type="project" value="UniProtKB-KW"/>
</dbReference>
<evidence type="ECO:0000256" key="14">
    <source>
        <dbReference type="ARBA" id="ARBA00076927"/>
    </source>
</evidence>
<evidence type="ECO:0000256" key="7">
    <source>
        <dbReference type="ARBA" id="ARBA00023018"/>
    </source>
</evidence>
<dbReference type="SMART" id="SM00324">
    <property type="entry name" value="RhoGAP"/>
    <property type="match status" value="1"/>
</dbReference>
<evidence type="ECO:0000256" key="6">
    <source>
        <dbReference type="ARBA" id="ARBA00022753"/>
    </source>
</evidence>
<dbReference type="InterPro" id="IPR047165">
    <property type="entry name" value="RHG17/44/SH3BP1-like"/>
</dbReference>
<dbReference type="PANTHER" id="PTHR14130">
    <property type="entry name" value="3BP-1 RELATED RHOGAP"/>
    <property type="match status" value="1"/>
</dbReference>
<evidence type="ECO:0000256" key="3">
    <source>
        <dbReference type="ARBA" id="ARBA00004552"/>
    </source>
</evidence>
<keyword evidence="5" id="KW-0597">Phosphoprotein</keyword>
<dbReference type="PANTHER" id="PTHR14130:SF13">
    <property type="entry name" value="RHO GTPASE-ACTIVATING PROTEIN 44"/>
    <property type="match status" value="1"/>
</dbReference>
<dbReference type="FunFam" id="1.10.555.10:FF:000001">
    <property type="entry name" value="Rho GTPase activating protein 44"/>
    <property type="match status" value="1"/>
</dbReference>
<dbReference type="Pfam" id="PF00620">
    <property type="entry name" value="RhoGAP"/>
    <property type="match status" value="1"/>
</dbReference>
<comment type="subunit">
    <text evidence="11">Interacts with BST2 (via cytoplasmic domain). Interacts (probably via PDZ-binding motif) with SHANK3 (via PDZ domain); the interaction takes place in dendritic spines and promotes GRIA1 exocytosis.</text>
</comment>
<feature type="region of interest" description="Disordered" evidence="15">
    <location>
        <begin position="497"/>
        <end position="526"/>
    </location>
</feature>
<evidence type="ECO:0000256" key="9">
    <source>
        <dbReference type="ARBA" id="ARBA00034106"/>
    </source>
</evidence>
<protein>
    <recommendedName>
        <fullName evidence="12">Rho GTPase-activating protein 44</fullName>
    </recommendedName>
    <alternativeName>
        <fullName evidence="13">Rho-type GTPase-activating protein RICH2</fullName>
    </alternativeName>
    <alternativeName>
        <fullName evidence="14">RhoGAP interacting with CIP4 homologs protein 2</fullName>
    </alternativeName>
</protein>
<dbReference type="Gene3D" id="1.20.1270.60">
    <property type="entry name" value="Arfaptin homology (AH) domain/BAR domain"/>
    <property type="match status" value="1"/>
</dbReference>
<evidence type="ECO:0000256" key="13">
    <source>
        <dbReference type="ARBA" id="ARBA00074989"/>
    </source>
</evidence>
<dbReference type="AlphaFoldDB" id="A0A8C2A0Q3"/>
<dbReference type="SUPFAM" id="SSF48350">
    <property type="entry name" value="GTPase activation domain, GAP"/>
    <property type="match status" value="1"/>
</dbReference>
<feature type="domain" description="Rho-GAP" evidence="16">
    <location>
        <begin position="257"/>
        <end position="447"/>
    </location>
</feature>
<accession>A0A8C2A0Q3</accession>
<dbReference type="InterPro" id="IPR027267">
    <property type="entry name" value="AH/BAR_dom_sf"/>
</dbReference>
<sequence>MHFFHLIKNKIKQQYCVILLAEKTEVLSEDLLQVEKRLDLVKQVSHSTHKKLTACLQGQQGADLDKRSKKLPLTILAQCMVEGAAVLGDDSLLGKMLKLCGETEEKLAQELLVFELQIERDVVEPLYVLAEVEIPNIQKQRKHLAKLVLDMDSARTRWQQSYKSSGHPSNVQQGGAKADSLREEMEETANRMEICRDQLSADMYNFVAKEIDYANYFQTLIEVQAEYHRKSLEILQSVLPQIKAHQEAWIEKPSYGKALEEHLAISGREIAFPIEACVTMLLECGMEEEGLFRVAPSASKLKKLKASLDCGVLDVQEYSADPHAIAGALKSYLRELPEPLMTFELYDEWIQASNIQDMDKRLQALLCTCEKLPTDSLNNLRYLIKFLAKLTEHQDANKMTPGNIAIVLGPNLLWTHSEGNMTEMMTTMSLQIVGIIEPIIQHADWFFPGGSIERVVKTYSHIHTSVFSCEIWTHLSLLFLDIEFNLTGSYGSPVHTNHNSNYSSMPSPDMDQSERKQQHDQSRRPLSVATDNMMLEFYKKDG</sequence>
<evidence type="ECO:0000256" key="10">
    <source>
        <dbReference type="ARBA" id="ARBA00059236"/>
    </source>
</evidence>
<evidence type="ECO:0000313" key="19">
    <source>
        <dbReference type="Proteomes" id="UP000694700"/>
    </source>
</evidence>
<evidence type="ECO:0000256" key="4">
    <source>
        <dbReference type="ARBA" id="ARBA00022468"/>
    </source>
</evidence>
<dbReference type="Ensembl" id="ENSCCRT00015101497.1">
    <property type="protein sequence ID" value="ENSCCRP00015098305.1"/>
    <property type="gene ID" value="ENSCCRG00015038110.1"/>
</dbReference>
<dbReference type="Pfam" id="PF03114">
    <property type="entry name" value="BAR"/>
    <property type="match status" value="1"/>
</dbReference>
<evidence type="ECO:0000256" key="5">
    <source>
        <dbReference type="ARBA" id="ARBA00022553"/>
    </source>
</evidence>
<dbReference type="Gene3D" id="1.10.555.10">
    <property type="entry name" value="Rho GTPase activation protein"/>
    <property type="match status" value="1"/>
</dbReference>
<evidence type="ECO:0000259" key="16">
    <source>
        <dbReference type="PROSITE" id="PS50238"/>
    </source>
</evidence>
<dbReference type="GO" id="GO:0061001">
    <property type="term" value="P:regulation of dendritic spine morphogenesis"/>
    <property type="evidence" value="ECO:0007669"/>
    <property type="project" value="TreeGrafter"/>
</dbReference>
<dbReference type="GO" id="GO:0031256">
    <property type="term" value="C:leading edge membrane"/>
    <property type="evidence" value="ECO:0007669"/>
    <property type="project" value="TreeGrafter"/>
</dbReference>
<feature type="domain" description="BAR" evidence="17">
    <location>
        <begin position="16"/>
        <end position="251"/>
    </location>
</feature>
<dbReference type="GO" id="GO:0014069">
    <property type="term" value="C:postsynaptic density"/>
    <property type="evidence" value="ECO:0007669"/>
    <property type="project" value="TreeGrafter"/>
</dbReference>
<dbReference type="PROSITE" id="PS51021">
    <property type="entry name" value="BAR"/>
    <property type="match status" value="1"/>
</dbReference>
<dbReference type="GO" id="GO:0032956">
    <property type="term" value="P:regulation of actin cytoskeleton organization"/>
    <property type="evidence" value="ECO:0007669"/>
    <property type="project" value="TreeGrafter"/>
</dbReference>
<dbReference type="GO" id="GO:0043197">
    <property type="term" value="C:dendritic spine"/>
    <property type="evidence" value="ECO:0007669"/>
    <property type="project" value="UniProtKB-SubCell"/>
</dbReference>
<evidence type="ECO:0000313" key="18">
    <source>
        <dbReference type="Ensembl" id="ENSCCRP00015098305.1"/>
    </source>
</evidence>
<keyword evidence="8" id="KW-0966">Cell projection</keyword>
<dbReference type="Proteomes" id="UP000694700">
    <property type="component" value="Unplaced"/>
</dbReference>
<dbReference type="GO" id="GO:0098887">
    <property type="term" value="P:neurotransmitter receptor transport, endosome to postsynaptic membrane"/>
    <property type="evidence" value="ECO:0007669"/>
    <property type="project" value="TreeGrafter"/>
</dbReference>
<dbReference type="GO" id="GO:0048786">
    <property type="term" value="C:presynaptic active zone"/>
    <property type="evidence" value="ECO:0007669"/>
    <property type="project" value="TreeGrafter"/>
</dbReference>
<proteinExistence type="predicted"/>
<dbReference type="GO" id="GO:0098886">
    <property type="term" value="P:modification of dendritic spine"/>
    <property type="evidence" value="ECO:0007669"/>
    <property type="project" value="TreeGrafter"/>
</dbReference>
<evidence type="ECO:0000256" key="11">
    <source>
        <dbReference type="ARBA" id="ARBA00063387"/>
    </source>
</evidence>
<dbReference type="PROSITE" id="PS50238">
    <property type="entry name" value="RHOGAP"/>
    <property type="match status" value="1"/>
</dbReference>
<keyword evidence="4" id="KW-0343">GTPase activation</keyword>
<dbReference type="FunFam" id="1.20.1270.60:FF:000018">
    <property type="entry name" value="Rho GTPase activating protein 44"/>
    <property type="match status" value="1"/>
</dbReference>
<evidence type="ECO:0000256" key="8">
    <source>
        <dbReference type="ARBA" id="ARBA00023273"/>
    </source>
</evidence>
<feature type="compositionally biased region" description="Polar residues" evidence="15">
    <location>
        <begin position="497"/>
        <end position="506"/>
    </location>
</feature>
<dbReference type="InterPro" id="IPR004148">
    <property type="entry name" value="BAR_dom"/>
</dbReference>
<dbReference type="GO" id="GO:0007165">
    <property type="term" value="P:signal transduction"/>
    <property type="evidence" value="ECO:0007669"/>
    <property type="project" value="InterPro"/>
</dbReference>